<dbReference type="PANTHER" id="PTHR35526:SF3">
    <property type="entry name" value="ANTI-SIGMA-F FACTOR RSBW"/>
    <property type="match status" value="1"/>
</dbReference>
<dbReference type="RefSeq" id="WP_190214256.1">
    <property type="nucleotide sequence ID" value="NZ_BNBO01000049.1"/>
</dbReference>
<keyword evidence="1" id="KW-0418">Kinase</keyword>
<dbReference type="EMBL" id="BNBO01000049">
    <property type="protein sequence ID" value="GHH80918.1"/>
    <property type="molecule type" value="Genomic_DNA"/>
</dbReference>
<dbReference type="NCBIfam" id="NF041045">
    <property type="entry name" value="RsbA_anti_sig"/>
    <property type="match status" value="1"/>
</dbReference>
<evidence type="ECO:0000313" key="4">
    <source>
        <dbReference type="EMBL" id="GHH80918.1"/>
    </source>
</evidence>
<dbReference type="InterPro" id="IPR047718">
    <property type="entry name" value="RsbA-like_anti_sig"/>
</dbReference>
<reference evidence="4" key="2">
    <citation type="submission" date="2020-09" db="EMBL/GenBank/DDBJ databases">
        <authorList>
            <person name="Sun Q."/>
            <person name="Ohkuma M."/>
        </authorList>
    </citation>
    <scope>NUCLEOTIDE SEQUENCE</scope>
    <source>
        <strain evidence="4">JCM 4646</strain>
    </source>
</reference>
<reference evidence="4" key="1">
    <citation type="journal article" date="2014" name="Int. J. Syst. Evol. Microbiol.">
        <title>Complete genome sequence of Corynebacterium casei LMG S-19264T (=DSM 44701T), isolated from a smear-ripened cheese.</title>
        <authorList>
            <consortium name="US DOE Joint Genome Institute (JGI-PGF)"/>
            <person name="Walter F."/>
            <person name="Albersmeier A."/>
            <person name="Kalinowski J."/>
            <person name="Ruckert C."/>
        </authorList>
    </citation>
    <scope>NUCLEOTIDE SEQUENCE</scope>
    <source>
        <strain evidence="4">JCM 4646</strain>
    </source>
</reference>
<dbReference type="InterPro" id="IPR025847">
    <property type="entry name" value="MEDS_domain"/>
</dbReference>
<feature type="domain" description="MEDS" evidence="3">
    <location>
        <begin position="19"/>
        <end position="167"/>
    </location>
</feature>
<dbReference type="GeneID" id="95356546"/>
<name>A0A919GAA5_9ACTN</name>
<dbReference type="Gene3D" id="3.30.565.10">
    <property type="entry name" value="Histidine kinase-like ATPase, C-terminal domain"/>
    <property type="match status" value="1"/>
</dbReference>
<keyword evidence="1" id="KW-0723">Serine/threonine-protein kinase</keyword>
<dbReference type="CDD" id="cd16936">
    <property type="entry name" value="HATPase_RsbW-like"/>
    <property type="match status" value="1"/>
</dbReference>
<dbReference type="InterPro" id="IPR050267">
    <property type="entry name" value="Anti-sigma-factor_SerPK"/>
</dbReference>
<dbReference type="InterPro" id="IPR036890">
    <property type="entry name" value="HATPase_C_sf"/>
</dbReference>
<evidence type="ECO:0000313" key="5">
    <source>
        <dbReference type="Proteomes" id="UP000617734"/>
    </source>
</evidence>
<accession>A0A919GAA5</accession>
<gene>
    <name evidence="4" type="ORF">GCM10018781_62400</name>
</gene>
<protein>
    <submittedName>
        <fullName evidence="4">Anti-sigma regulatory factor</fullName>
    </submittedName>
</protein>
<dbReference type="PANTHER" id="PTHR35526">
    <property type="entry name" value="ANTI-SIGMA-F FACTOR RSBW-RELATED"/>
    <property type="match status" value="1"/>
</dbReference>
<comment type="caution">
    <text evidence="4">The sequence shown here is derived from an EMBL/GenBank/DDBJ whole genome shotgun (WGS) entry which is preliminary data.</text>
</comment>
<dbReference type="SUPFAM" id="SSF55874">
    <property type="entry name" value="ATPase domain of HSP90 chaperone/DNA topoisomerase II/histidine kinase"/>
    <property type="match status" value="1"/>
</dbReference>
<dbReference type="GO" id="GO:0004674">
    <property type="term" value="F:protein serine/threonine kinase activity"/>
    <property type="evidence" value="ECO:0007669"/>
    <property type="project" value="UniProtKB-KW"/>
</dbReference>
<keyword evidence="1" id="KW-0808">Transferase</keyword>
<evidence type="ECO:0000259" key="2">
    <source>
        <dbReference type="Pfam" id="PF13581"/>
    </source>
</evidence>
<dbReference type="InterPro" id="IPR003594">
    <property type="entry name" value="HATPase_dom"/>
</dbReference>
<dbReference type="Pfam" id="PF13581">
    <property type="entry name" value="HATPase_c_2"/>
    <property type="match status" value="1"/>
</dbReference>
<evidence type="ECO:0000259" key="3">
    <source>
        <dbReference type="Pfam" id="PF14417"/>
    </source>
</evidence>
<dbReference type="AlphaFoldDB" id="A0A919GAA5"/>
<dbReference type="Proteomes" id="UP000617734">
    <property type="component" value="Unassembled WGS sequence"/>
</dbReference>
<organism evidence="4 5">
    <name type="scientific">Kitasatospora indigofera</name>
    <dbReference type="NCBI Taxonomy" id="67307"/>
    <lineage>
        <taxon>Bacteria</taxon>
        <taxon>Bacillati</taxon>
        <taxon>Actinomycetota</taxon>
        <taxon>Actinomycetes</taxon>
        <taxon>Kitasatosporales</taxon>
        <taxon>Streptomycetaceae</taxon>
        <taxon>Kitasatospora</taxon>
    </lineage>
</organism>
<feature type="domain" description="Histidine kinase/HSP90-like ATPase" evidence="2">
    <location>
        <begin position="207"/>
        <end position="316"/>
    </location>
</feature>
<keyword evidence="5" id="KW-1185">Reference proteome</keyword>
<sequence>MNHPDTASAAVPAPETGLRHVLFPYADEDGFLAGTVSFVEHALGAGETVVVAVSGPREQLLREALADTGSADGVAFLDAGGISSNPGRLIPVWQSWMEKVAQSGRPVRAISENRWTGRTSAESAELRYHEWLLNRAFAESPVWWLLCPFDTGAVADGTLEALEGCHPLLLGQDGPVPAAGYAEVPYAFEALGDPCDPDEELVFSAGALAAVRERVTLCAARHGLPGDRLRDLLVAVTEVAANSIKYAGGGTLRTWAEDGRVICEVRDGGFIADPMAGRIRPTLDQNGGRGLWLVQQMCDLVQIRTSAENGTVIRLTMGTEGA</sequence>
<evidence type="ECO:0000256" key="1">
    <source>
        <dbReference type="ARBA" id="ARBA00022527"/>
    </source>
</evidence>
<dbReference type="Pfam" id="PF14417">
    <property type="entry name" value="MEDS"/>
    <property type="match status" value="1"/>
</dbReference>
<proteinExistence type="predicted"/>